<name>A0ABX7N728_9BACT</name>
<dbReference type="PROSITE" id="PS51257">
    <property type="entry name" value="PROKAR_LIPOPROTEIN"/>
    <property type="match status" value="1"/>
</dbReference>
<keyword evidence="3" id="KW-1185">Reference proteome</keyword>
<evidence type="ECO:0008006" key="4">
    <source>
        <dbReference type="Google" id="ProtNLM"/>
    </source>
</evidence>
<gene>
    <name evidence="2" type="ORF">JY572_40175</name>
</gene>
<organism evidence="2 3">
    <name type="scientific">Myxococcus landrumensis</name>
    <dbReference type="NCBI Taxonomy" id="2813577"/>
    <lineage>
        <taxon>Bacteria</taxon>
        <taxon>Pseudomonadati</taxon>
        <taxon>Myxococcota</taxon>
        <taxon>Myxococcia</taxon>
        <taxon>Myxococcales</taxon>
        <taxon>Cystobacterineae</taxon>
        <taxon>Myxococcaceae</taxon>
        <taxon>Myxococcus</taxon>
    </lineage>
</organism>
<feature type="signal peptide" evidence="1">
    <location>
        <begin position="1"/>
        <end position="24"/>
    </location>
</feature>
<dbReference type="EMBL" id="CP071091">
    <property type="protein sequence ID" value="QSQ14448.1"/>
    <property type="molecule type" value="Genomic_DNA"/>
</dbReference>
<dbReference type="Proteomes" id="UP000663090">
    <property type="component" value="Chromosome"/>
</dbReference>
<dbReference type="RefSeq" id="WP_206716226.1">
    <property type="nucleotide sequence ID" value="NZ_CP071091.1"/>
</dbReference>
<evidence type="ECO:0000313" key="3">
    <source>
        <dbReference type="Proteomes" id="UP000663090"/>
    </source>
</evidence>
<keyword evidence="1" id="KW-0732">Signal</keyword>
<proteinExistence type="predicted"/>
<reference evidence="2 3" key="1">
    <citation type="submission" date="2021-02" db="EMBL/GenBank/DDBJ databases">
        <title>De Novo genome assembly of isolated myxobacteria.</title>
        <authorList>
            <person name="Stevens D.C."/>
        </authorList>
    </citation>
    <scope>NUCLEOTIDE SEQUENCE [LARGE SCALE GENOMIC DNA]</scope>
    <source>
        <strain evidence="2 3">SCHIC003</strain>
    </source>
</reference>
<sequence length="123" mass="13493">MRGQANLLGLGGVLGMLVSGTASAACWAWPSSPTYDIRWAVGMDSATADDDASLVTDNALLRFFFPTKCAGTYGCDIVEYSIQWYSGSWQTFTPGMNDTDPAGYARRAWSYFYDHNFRATVCN</sequence>
<evidence type="ECO:0000313" key="2">
    <source>
        <dbReference type="EMBL" id="QSQ14448.1"/>
    </source>
</evidence>
<accession>A0ABX7N728</accession>
<protein>
    <recommendedName>
        <fullName evidence="4">Lipoprotein</fullName>
    </recommendedName>
</protein>
<feature type="chain" id="PRO_5046484305" description="Lipoprotein" evidence="1">
    <location>
        <begin position="25"/>
        <end position="123"/>
    </location>
</feature>
<evidence type="ECO:0000256" key="1">
    <source>
        <dbReference type="SAM" id="SignalP"/>
    </source>
</evidence>